<reference evidence="3" key="1">
    <citation type="submission" date="2023-03" db="EMBL/GenBank/DDBJ databases">
        <title>Electrophorus voltai genome.</title>
        <authorList>
            <person name="Bian C."/>
        </authorList>
    </citation>
    <scope>NUCLEOTIDE SEQUENCE</scope>
    <source>
        <strain evidence="3">CB-2022</strain>
        <tissue evidence="3">Muscle</tissue>
    </source>
</reference>
<evidence type="ECO:0000256" key="1">
    <source>
        <dbReference type="PROSITE-ProRule" id="PRU00023"/>
    </source>
</evidence>
<dbReference type="PROSITE" id="PS50297">
    <property type="entry name" value="ANK_REP_REGION"/>
    <property type="match status" value="2"/>
</dbReference>
<name>A0AAD9DUR5_9TELE</name>
<feature type="domain" description="Fibronectin type-III" evidence="2">
    <location>
        <begin position="1"/>
        <end position="44"/>
    </location>
</feature>
<keyword evidence="1" id="KW-0040">ANK repeat</keyword>
<feature type="repeat" description="ANK" evidence="1">
    <location>
        <begin position="120"/>
        <end position="152"/>
    </location>
</feature>
<dbReference type="SMART" id="SM00248">
    <property type="entry name" value="ANK"/>
    <property type="match status" value="4"/>
</dbReference>
<comment type="caution">
    <text evidence="3">The sequence shown here is derived from an EMBL/GenBank/DDBJ whole genome shotgun (WGS) entry which is preliminary data.</text>
</comment>
<proteinExistence type="predicted"/>
<evidence type="ECO:0000259" key="2">
    <source>
        <dbReference type="PROSITE" id="PS50853"/>
    </source>
</evidence>
<dbReference type="EMBL" id="JAROKS010000018">
    <property type="protein sequence ID" value="KAK1793474.1"/>
    <property type="molecule type" value="Genomic_DNA"/>
</dbReference>
<dbReference type="AlphaFoldDB" id="A0AAD9DUR5"/>
<feature type="repeat" description="ANK" evidence="1">
    <location>
        <begin position="160"/>
        <end position="187"/>
    </location>
</feature>
<evidence type="ECO:0000313" key="4">
    <source>
        <dbReference type="Proteomes" id="UP001239994"/>
    </source>
</evidence>
<accession>A0AAD9DUR5</accession>
<dbReference type="GO" id="GO:0042981">
    <property type="term" value="P:regulation of apoptotic process"/>
    <property type="evidence" value="ECO:0007669"/>
    <property type="project" value="TreeGrafter"/>
</dbReference>
<dbReference type="PROSITE" id="PS50853">
    <property type="entry name" value="FN3"/>
    <property type="match status" value="1"/>
</dbReference>
<dbReference type="Pfam" id="PF12796">
    <property type="entry name" value="Ank_2"/>
    <property type="match status" value="1"/>
</dbReference>
<feature type="repeat" description="ANK" evidence="1">
    <location>
        <begin position="188"/>
        <end position="220"/>
    </location>
</feature>
<sequence length="244" mass="27215">GYSTKHIVERLEPSTLCKFRLRITRPSGECRLSPTLSVSTTREPLSGKHLHQAVNMNDEEELTRVLQSGLVHKLVDHGADIHMKNGSGKDCLMLACFAGHLDIVKYLRMFGATWQSWDMGGCTPLHWAADGGHLPVIAHMIHDGSELDVRDSVSHWTPLMRVSAMSGNAAVASLLIRAGADVNVRDKDGKTPLMAAVLNNHEELVELLLDNGADHHVKNERHSKEFHRSDQWVQQRFHSAKECK</sequence>
<dbReference type="PANTHER" id="PTHR24183:SF1">
    <property type="entry name" value="FIBRONECTIN TYPE 3 AND ANKYRIN REPEAT DOMAINS PROTEIN 1"/>
    <property type="match status" value="1"/>
</dbReference>
<dbReference type="Proteomes" id="UP001239994">
    <property type="component" value="Unassembled WGS sequence"/>
</dbReference>
<organism evidence="3 4">
    <name type="scientific">Electrophorus voltai</name>
    <dbReference type="NCBI Taxonomy" id="2609070"/>
    <lineage>
        <taxon>Eukaryota</taxon>
        <taxon>Metazoa</taxon>
        <taxon>Chordata</taxon>
        <taxon>Craniata</taxon>
        <taxon>Vertebrata</taxon>
        <taxon>Euteleostomi</taxon>
        <taxon>Actinopterygii</taxon>
        <taxon>Neopterygii</taxon>
        <taxon>Teleostei</taxon>
        <taxon>Ostariophysi</taxon>
        <taxon>Gymnotiformes</taxon>
        <taxon>Gymnotoidei</taxon>
        <taxon>Gymnotidae</taxon>
        <taxon>Electrophorus</taxon>
    </lineage>
</organism>
<gene>
    <name evidence="3" type="ORF">P4O66_011855</name>
</gene>
<dbReference type="InterPro" id="IPR036770">
    <property type="entry name" value="Ankyrin_rpt-contain_sf"/>
</dbReference>
<dbReference type="InterPro" id="IPR002110">
    <property type="entry name" value="Ankyrin_rpt"/>
</dbReference>
<dbReference type="GO" id="GO:0005634">
    <property type="term" value="C:nucleus"/>
    <property type="evidence" value="ECO:0007669"/>
    <property type="project" value="TreeGrafter"/>
</dbReference>
<dbReference type="PROSITE" id="PS50088">
    <property type="entry name" value="ANK_REPEAT"/>
    <property type="match status" value="3"/>
</dbReference>
<dbReference type="SUPFAM" id="SSF48403">
    <property type="entry name" value="Ankyrin repeat"/>
    <property type="match status" value="1"/>
</dbReference>
<dbReference type="Gene3D" id="1.25.40.20">
    <property type="entry name" value="Ankyrin repeat-containing domain"/>
    <property type="match status" value="2"/>
</dbReference>
<protein>
    <recommendedName>
        <fullName evidence="2">Fibronectin type-III domain-containing protein</fullName>
    </recommendedName>
</protein>
<keyword evidence="4" id="KW-1185">Reference proteome</keyword>
<dbReference type="InterPro" id="IPR003961">
    <property type="entry name" value="FN3_dom"/>
</dbReference>
<dbReference type="PRINTS" id="PR01415">
    <property type="entry name" value="ANKYRIN"/>
</dbReference>
<dbReference type="Pfam" id="PF13637">
    <property type="entry name" value="Ank_4"/>
    <property type="match status" value="1"/>
</dbReference>
<feature type="non-terminal residue" evidence="3">
    <location>
        <position position="1"/>
    </location>
</feature>
<dbReference type="PANTHER" id="PTHR24183">
    <property type="entry name" value="FIBRONECTIN TYPE 3 AND ANKYRIN REPEAT DOMAINS PROTEIN 1"/>
    <property type="match status" value="1"/>
</dbReference>
<evidence type="ECO:0000313" key="3">
    <source>
        <dbReference type="EMBL" id="KAK1793474.1"/>
    </source>
</evidence>